<sequence>MTLDAATRMPHRLSPCTLTCSLIDFPHDSDKQTKLASLDPSKPSADRFGRLLRSAKARFRSHLRPKKNDKTTAAPQKKEFVNFSRPNAMASRPPTSPVVGPGSHKLNHTSSAASISRFVEGSMNDRTSAAPPPSYLEDMDVEEYERQFVGTPVTEHHPTMERHPTRQTTYTAYEPSAPPPEDEQQEQQPPVQQPMGHSRSKSKFLLTPLWDGVRERFSLSRSKSWGAMVSGKDAMGRPSLNTQADSRSSIHRGRGSTMTAPCTPAVETPPPVPPVPVFRGAAAALATRDQEAAKEAAKKFSAADYPTKEEVMESYKNLVASGFFEQHAIHGTRHPLRAAQSAGTVLSGSPNRQDSVNGRARAATTAFPSSSGRPSPVPSRPESPENLKPFAEHLAQKQNNDEKKLHAIFTGFHRKTASVPVNNSMAPPPLPSPYREEPTCTIGSAFVNDYFPPQTDPVTAPDSPSRGTKRGTDPNGNNIETNVDYGSVRKLAKKLRKSQSKIEFNERPSSPTKPRTSMSSFRSAAASVMSAPVAMKSKSFMFGSKDKGKTRESMESRPTTSAGSKGNFLSEEGTASFFSPPRQANRLDEAMSVATPVRSGQARVTKVPKCPASTSSGKGFLGFVRSRRSSVSHKAQPGQSTGSHRPSASEAMPMTTNTYVHVNGVQREEDSMDLTRDGDGDDAMIIDSPEPEYQLAPTSDRPETPQRPSTGNSTTTPVSIPRFHYPKPTQQTQGTSPLKTRPQPNRAPPPVPGYGLGDELVAKKERNSSDTNGSVSGIVSHRDSGLGEAGEDVENIHRVW</sequence>
<protein>
    <submittedName>
        <fullName evidence="2">WGS project CABT00000000 data, contig 2.3</fullName>
    </submittedName>
</protein>
<dbReference type="InParanoid" id="F7VPI8"/>
<accession>F7VPI8</accession>
<feature type="compositionally biased region" description="Polar residues" evidence="1">
    <location>
        <begin position="706"/>
        <end position="718"/>
    </location>
</feature>
<feature type="compositionally biased region" description="Polar residues" evidence="1">
    <location>
        <begin position="637"/>
        <end position="646"/>
    </location>
</feature>
<proteinExistence type="predicted"/>
<evidence type="ECO:0000313" key="2">
    <source>
        <dbReference type="EMBL" id="CCC07416.1"/>
    </source>
</evidence>
<reference evidence="2 3" key="1">
    <citation type="journal article" date="2010" name="PLoS Genet.">
        <title>De novo assembly of a 40 Mb eukaryotic genome from short sequence reads: Sordaria macrospora, a model organism for fungal morphogenesis.</title>
        <authorList>
            <person name="Nowrousian M."/>
            <person name="Stajich J."/>
            <person name="Chu M."/>
            <person name="Engh I."/>
            <person name="Espagne E."/>
            <person name="Halliday K."/>
            <person name="Kamerewerd J."/>
            <person name="Kempken F."/>
            <person name="Knab B."/>
            <person name="Kuo H.C."/>
            <person name="Osiewacz H.D."/>
            <person name="Poeggeler S."/>
            <person name="Read N."/>
            <person name="Seiler S."/>
            <person name="Smith K."/>
            <person name="Zickler D."/>
            <person name="Kueck U."/>
            <person name="Freitag M."/>
        </authorList>
    </citation>
    <scope>NUCLEOTIDE SEQUENCE [LARGE SCALE GENOMIC DNA]</scope>
    <source>
        <strain evidence="3">ATCC MYA-333 / DSM 997 / K(L3346) / K-hell</strain>
        <tissue evidence="2">Mycelium</tissue>
    </source>
</reference>
<dbReference type="OMA" id="DMDVEEY"/>
<feature type="compositionally biased region" description="Basic and acidic residues" evidence="1">
    <location>
        <begin position="544"/>
        <end position="555"/>
    </location>
</feature>
<feature type="compositionally biased region" description="Polar residues" evidence="1">
    <location>
        <begin position="341"/>
        <end position="356"/>
    </location>
</feature>
<name>F7VPI8_SORMK</name>
<evidence type="ECO:0000256" key="1">
    <source>
        <dbReference type="SAM" id="MobiDB-lite"/>
    </source>
</evidence>
<dbReference type="VEuPathDB" id="FungiDB:SMAC_02422"/>
<dbReference type="eggNOG" id="ENOG502RR0P">
    <property type="taxonomic scope" value="Eukaryota"/>
</dbReference>
<dbReference type="Proteomes" id="UP000001881">
    <property type="component" value="Unassembled WGS sequence"/>
</dbReference>
<feature type="compositionally biased region" description="Polar residues" evidence="1">
    <location>
        <begin position="507"/>
        <end position="522"/>
    </location>
</feature>
<dbReference type="EMBL" id="CABT02000003">
    <property type="protein sequence ID" value="CCC07416.1"/>
    <property type="molecule type" value="Genomic_DNA"/>
</dbReference>
<feature type="compositionally biased region" description="Basic and acidic residues" evidence="1">
    <location>
        <begin position="154"/>
        <end position="164"/>
    </location>
</feature>
<gene>
    <name evidence="2" type="ORF">SMAC_02422</name>
</gene>
<organism evidence="2 3">
    <name type="scientific">Sordaria macrospora (strain ATCC MYA-333 / DSM 997 / K(L3346) / K-hell)</name>
    <dbReference type="NCBI Taxonomy" id="771870"/>
    <lineage>
        <taxon>Eukaryota</taxon>
        <taxon>Fungi</taxon>
        <taxon>Dikarya</taxon>
        <taxon>Ascomycota</taxon>
        <taxon>Pezizomycotina</taxon>
        <taxon>Sordariomycetes</taxon>
        <taxon>Sordariomycetidae</taxon>
        <taxon>Sordariales</taxon>
        <taxon>Sordariaceae</taxon>
        <taxon>Sordaria</taxon>
    </lineage>
</organism>
<dbReference type="HOGENOM" id="CLU_355681_0_0_1"/>
<feature type="region of interest" description="Disordered" evidence="1">
    <location>
        <begin position="418"/>
        <end position="523"/>
    </location>
</feature>
<dbReference type="AlphaFoldDB" id="F7VPI8"/>
<feature type="region of interest" description="Disordered" evidence="1">
    <location>
        <begin position="340"/>
        <end position="403"/>
    </location>
</feature>
<evidence type="ECO:0000313" key="3">
    <source>
        <dbReference type="Proteomes" id="UP000001881"/>
    </source>
</evidence>
<feature type="compositionally biased region" description="Basic and acidic residues" evidence="1">
    <location>
        <begin position="666"/>
        <end position="678"/>
    </location>
</feature>
<feature type="region of interest" description="Disordered" evidence="1">
    <location>
        <begin position="542"/>
        <end position="800"/>
    </location>
</feature>
<keyword evidence="3" id="KW-1185">Reference proteome</keyword>
<feature type="region of interest" description="Disordered" evidence="1">
    <location>
        <begin position="230"/>
        <end position="274"/>
    </location>
</feature>
<feature type="region of interest" description="Disordered" evidence="1">
    <location>
        <begin position="57"/>
        <end position="108"/>
    </location>
</feature>
<dbReference type="OrthoDB" id="5226996at2759"/>
<feature type="compositionally biased region" description="Polar residues" evidence="1">
    <location>
        <begin position="728"/>
        <end position="738"/>
    </location>
</feature>
<comment type="caution">
    <text evidence="2">The sequence shown here is derived from an EMBL/GenBank/DDBJ whole genome shotgun (WGS) entry which is preliminary data.</text>
</comment>
<feature type="compositionally biased region" description="Basic and acidic residues" evidence="1">
    <location>
        <begin position="66"/>
        <end position="80"/>
    </location>
</feature>
<feature type="compositionally biased region" description="Basic and acidic residues" evidence="1">
    <location>
        <begin position="382"/>
        <end position="403"/>
    </location>
</feature>
<feature type="compositionally biased region" description="Basic residues" evidence="1">
    <location>
        <begin position="490"/>
        <end position="499"/>
    </location>
</feature>
<feature type="region of interest" description="Disordered" evidence="1">
    <location>
        <begin position="153"/>
        <end position="202"/>
    </location>
</feature>